<dbReference type="PANTHER" id="PTHR32114:SF2">
    <property type="entry name" value="ABC TRANSPORTER ABCH.3"/>
    <property type="match status" value="1"/>
</dbReference>
<evidence type="ECO:0000256" key="3">
    <source>
        <dbReference type="ARBA" id="ARBA00013368"/>
    </source>
</evidence>
<feature type="coiled-coil region" evidence="4">
    <location>
        <begin position="470"/>
        <end position="504"/>
    </location>
</feature>
<keyword evidence="4" id="KW-0175">Coiled coil</keyword>
<feature type="domain" description="Rad50/SbcC-type AAA" evidence="5">
    <location>
        <begin position="5"/>
        <end position="276"/>
    </location>
</feature>
<dbReference type="Pfam" id="PF13558">
    <property type="entry name" value="SbcC_Walker_B"/>
    <property type="match status" value="1"/>
</dbReference>
<dbReference type="GO" id="GO:0016887">
    <property type="term" value="F:ATP hydrolysis activity"/>
    <property type="evidence" value="ECO:0007669"/>
    <property type="project" value="InterPro"/>
</dbReference>
<sequence length="1010" mass="108671">MRLRRLSMRAIGPFAGEYTIDFDQVTASGLYLLDGPTGSGKSTIIDAITWGLYGSVAGGEDSSNDRIRSTHADPSVDSYVDLVFTVGSGTYRVRRTPQWVKPGRKTPIQATAKLWKLDEGALDSGDIEAGHVLETKARDTGIAIGDILGLNKNQFVQTIILPQGKFADFLRLGSAARTDLLEQIFDTSIYRQFAEDLASLAGQAGKKVEAGHQDFSQAVGTLISVLSPEEGPLEGLRAARNQVSEPEDADGLFSLLDEAVEDTEAAAEKAVSECTAAEALLKAAQENLSAQQDLEKNLARRKELLDNQAERREEAPRMDALDGQLTRDQKARQVLPYVKAHEDALQATEDATKQLAQSSTVAAGDINEDVLNALRSRLNDLRSQSGTLAELRAVERSIATEEARQKADATKLKEQQELLEADTAAAGEIPEKLEAARSAKEEAHTLAASAPSVQAALDLATKRSTQFGELQALREKVSQAEAKAKEHAQAVERSQDELRQVTDAWVASTAANLALELSPGSPCPVCGSVDHPGPAQSSETSATRDDVDLTTAAFNKQKSLFDKAANQLESLRGRASVMEEENGDATAEALDKAIEEAREALQAATNAGRDEAKHAALVDELVQKQETLRAKISEGASQISALESAIAQRKETIATHTERVEKERDGYSSVAERLDALTQKITDADTEASAVQAVLNARADERKQREDLDQALSSSEFETAAQVRQSLVNPEDAATWKDQISRHRDGLRDIAKELESDPLASLAGDEEPEVGAAQEAHDAANLAADKARRAASDAQSLASQSKRRMSEVISSRASWQKIKDSAGPIVRLSGLANGSRKYSRTGIPLATYVLQQRFEHVVQRANEHLAEISLGRYELQTTEEKESGTRQQKVGLGLQVLDHSGESGGDSIRATRTLSGGETFYVALTLALALADVVCAENGGIQLDTLMIDEGFGSLDESTLDQVMQLLTGLASGGRAVALVSHVSEMKKMVPEQITVLPQPDGSSRLEVHA</sequence>
<evidence type="ECO:0000259" key="5">
    <source>
        <dbReference type="Pfam" id="PF13476"/>
    </source>
</evidence>
<feature type="coiled-coil region" evidence="4">
    <location>
        <begin position="561"/>
        <end position="607"/>
    </location>
</feature>
<evidence type="ECO:0000256" key="4">
    <source>
        <dbReference type="SAM" id="Coils"/>
    </source>
</evidence>
<dbReference type="SUPFAM" id="SSF52540">
    <property type="entry name" value="P-loop containing nucleoside triphosphate hydrolases"/>
    <property type="match status" value="1"/>
</dbReference>
<accession>A0A2V1K8Z8</accession>
<keyword evidence="7" id="KW-1185">Reference proteome</keyword>
<proteinExistence type="inferred from homology"/>
<feature type="coiled-coil region" evidence="4">
    <location>
        <begin position="267"/>
        <end position="311"/>
    </location>
</feature>
<dbReference type="InterPro" id="IPR038729">
    <property type="entry name" value="Rad50/SbcC_AAA"/>
</dbReference>
<dbReference type="OrthoDB" id="9795626at2"/>
<reference evidence="7" key="1">
    <citation type="submission" date="2018-05" db="EMBL/GenBank/DDBJ databases">
        <authorList>
            <person name="Li Y."/>
        </authorList>
    </citation>
    <scope>NUCLEOTIDE SEQUENCE [LARGE SCALE GENOMIC DNA]</scope>
    <source>
        <strain evidence="7">sk1b4</strain>
    </source>
</reference>
<comment type="subunit">
    <text evidence="2">Heterodimer of SbcC and SbcD.</text>
</comment>
<evidence type="ECO:0000256" key="2">
    <source>
        <dbReference type="ARBA" id="ARBA00011322"/>
    </source>
</evidence>
<dbReference type="InterPro" id="IPR027417">
    <property type="entry name" value="P-loop_NTPase"/>
</dbReference>
<organism evidence="6 7">
    <name type="scientific">Ancrocorticia populi</name>
    <dbReference type="NCBI Taxonomy" id="2175228"/>
    <lineage>
        <taxon>Bacteria</taxon>
        <taxon>Bacillati</taxon>
        <taxon>Actinomycetota</taxon>
        <taxon>Actinomycetes</taxon>
        <taxon>Actinomycetales</taxon>
        <taxon>Actinomycetaceae</taxon>
        <taxon>Ancrocorticia</taxon>
    </lineage>
</organism>
<dbReference type="Pfam" id="PF13476">
    <property type="entry name" value="AAA_23"/>
    <property type="match status" value="1"/>
</dbReference>
<comment type="similarity">
    <text evidence="1">Belongs to the SMC family. SbcC subfamily.</text>
</comment>
<evidence type="ECO:0000256" key="1">
    <source>
        <dbReference type="ARBA" id="ARBA00006930"/>
    </source>
</evidence>
<gene>
    <name evidence="6" type="ORF">DD236_07280</name>
</gene>
<dbReference type="AlphaFoldDB" id="A0A2V1K8Z8"/>
<evidence type="ECO:0000313" key="7">
    <source>
        <dbReference type="Proteomes" id="UP000245283"/>
    </source>
</evidence>
<protein>
    <recommendedName>
        <fullName evidence="3">Nuclease SbcCD subunit C</fullName>
    </recommendedName>
</protein>
<dbReference type="Gene3D" id="3.40.50.300">
    <property type="entry name" value="P-loop containing nucleotide triphosphate hydrolases"/>
    <property type="match status" value="2"/>
</dbReference>
<name>A0A2V1K8Z8_9ACTO</name>
<dbReference type="EMBL" id="QETB01000004">
    <property type="protein sequence ID" value="PWF25904.1"/>
    <property type="molecule type" value="Genomic_DNA"/>
</dbReference>
<dbReference type="Proteomes" id="UP000245283">
    <property type="component" value="Unassembled WGS sequence"/>
</dbReference>
<evidence type="ECO:0000313" key="6">
    <source>
        <dbReference type="EMBL" id="PWF25904.1"/>
    </source>
</evidence>
<dbReference type="RefSeq" id="WP_109093733.1">
    <property type="nucleotide sequence ID" value="NZ_QETB01000004.1"/>
</dbReference>
<dbReference type="PANTHER" id="PTHR32114">
    <property type="entry name" value="ABC TRANSPORTER ABCH.3"/>
    <property type="match status" value="1"/>
</dbReference>
<dbReference type="GO" id="GO:0006302">
    <property type="term" value="P:double-strand break repair"/>
    <property type="evidence" value="ECO:0007669"/>
    <property type="project" value="InterPro"/>
</dbReference>
<comment type="caution">
    <text evidence="6">The sequence shown here is derived from an EMBL/GenBank/DDBJ whole genome shotgun (WGS) entry which is preliminary data.</text>
</comment>